<comment type="similarity">
    <text evidence="5">Belongs to the bacterial solute-binding protein PotD/PotF family.</text>
</comment>
<evidence type="ECO:0000256" key="6">
    <source>
        <dbReference type="SAM" id="SignalP"/>
    </source>
</evidence>
<dbReference type="PRINTS" id="PR00909">
    <property type="entry name" value="SPERMDNBNDNG"/>
</dbReference>
<feature type="chain" id="PRO_5008053444" description="Putrescine-binding periplasmic protein" evidence="6">
    <location>
        <begin position="23"/>
        <end position="363"/>
    </location>
</feature>
<protein>
    <recommendedName>
        <fullName evidence="5">Putrescine-binding periplasmic protein</fullName>
    </recommendedName>
</protein>
<dbReference type="GO" id="GO:0015846">
    <property type="term" value="P:polyamine transport"/>
    <property type="evidence" value="ECO:0007669"/>
    <property type="project" value="InterPro"/>
</dbReference>
<proteinExistence type="inferred from homology"/>
<comment type="subcellular location">
    <subcellularLocation>
        <location evidence="1 5">Periplasm</location>
    </subcellularLocation>
</comment>
<dbReference type="PANTHER" id="PTHR30222">
    <property type="entry name" value="SPERMIDINE/PUTRESCINE-BINDING PERIPLASMIC PROTEIN"/>
    <property type="match status" value="1"/>
</dbReference>
<keyword evidence="3 6" id="KW-0732">Signal</keyword>
<accession>A0A176XH68</accession>
<gene>
    <name evidence="7" type="ORF">A7J57_21870</name>
</gene>
<dbReference type="SUPFAM" id="SSF53850">
    <property type="entry name" value="Periplasmic binding protein-like II"/>
    <property type="match status" value="1"/>
</dbReference>
<evidence type="ECO:0000256" key="3">
    <source>
        <dbReference type="ARBA" id="ARBA00022729"/>
    </source>
</evidence>
<dbReference type="EMBL" id="LXPS01000006">
    <property type="protein sequence ID" value="OAE48339.1"/>
    <property type="molecule type" value="Genomic_DNA"/>
</dbReference>
<reference evidence="7 8" key="1">
    <citation type="submission" date="2016-05" db="EMBL/GenBank/DDBJ databases">
        <authorList>
            <person name="Lavstsen T."/>
            <person name="Jespersen J.S."/>
        </authorList>
    </citation>
    <scope>NUCLEOTIDE SEQUENCE [LARGE SCALE GENOMIC DNA]</scope>
    <source>
        <strain evidence="7 8">KCJ1736</strain>
    </source>
</reference>
<sequence length="363" mass="39889">MYKTLQGLAVAAVLLSSTSAMAADRVVHVYNWSDYIDQSILEDFTKETGIKVVYDVFDNNELLETKLLAGASGYDVVVPTGPFLARQIKAGVFQKLDKTKLPNIGNLWPDIMDRLAVYDPNNQYAINYMWGTTSIGYNVDKVKSALGNVPVDSWDVIFDPANAKKLSSCGINILDAPDETMAIALNYLGKNPNSKETSDLKAGAEVFKKIRASVRSFNSSAYINELATGDICVTIGFSGDVLQAKARAQEAKNGVNVEYAIPKEGAYMWFDNLAIPADAKNVEEAHAFINYLMKPEVIAKASNYVRYANGNLASQTLVDKDVRENASVYPPDAVLGKLFTISPYGQKQQRILNRLWTGIKAKN</sequence>
<dbReference type="Pfam" id="PF13416">
    <property type="entry name" value="SBP_bac_8"/>
    <property type="match status" value="1"/>
</dbReference>
<dbReference type="PANTHER" id="PTHR30222:SF12">
    <property type="entry name" value="NORSPERMIDINE SENSOR"/>
    <property type="match status" value="1"/>
</dbReference>
<dbReference type="RefSeq" id="WP_063947839.1">
    <property type="nucleotide sequence ID" value="NZ_LXPS01000006.1"/>
</dbReference>
<feature type="signal peptide" evidence="6">
    <location>
        <begin position="1"/>
        <end position="22"/>
    </location>
</feature>
<dbReference type="GO" id="GO:0019808">
    <property type="term" value="F:polyamine binding"/>
    <property type="evidence" value="ECO:0007669"/>
    <property type="project" value="InterPro"/>
</dbReference>
<dbReference type="CDD" id="cd13659">
    <property type="entry name" value="PBP2_PotF"/>
    <property type="match status" value="1"/>
</dbReference>
<dbReference type="GO" id="GO:0042597">
    <property type="term" value="C:periplasmic space"/>
    <property type="evidence" value="ECO:0007669"/>
    <property type="project" value="UniProtKB-SubCell"/>
</dbReference>
<name>A0A176XH68_AGRTU</name>
<keyword evidence="4 5" id="KW-0574">Periplasm</keyword>
<evidence type="ECO:0000313" key="8">
    <source>
        <dbReference type="Proteomes" id="UP000077098"/>
    </source>
</evidence>
<evidence type="ECO:0000256" key="4">
    <source>
        <dbReference type="ARBA" id="ARBA00022764"/>
    </source>
</evidence>
<comment type="caution">
    <text evidence="7">The sequence shown here is derived from an EMBL/GenBank/DDBJ whole genome shotgun (WGS) entry which is preliminary data.</text>
</comment>
<dbReference type="InterPro" id="IPR006059">
    <property type="entry name" value="SBP"/>
</dbReference>
<dbReference type="PIRSF" id="PIRSF019574">
    <property type="entry name" value="Periplasmic_polyamine_BP"/>
    <property type="match status" value="1"/>
</dbReference>
<keyword evidence="2 5" id="KW-0813">Transport</keyword>
<evidence type="ECO:0000256" key="1">
    <source>
        <dbReference type="ARBA" id="ARBA00004418"/>
    </source>
</evidence>
<comment type="function">
    <text evidence="5">Required for the activity of the bacterial periplasmic transport system of putrescine.</text>
</comment>
<organism evidence="7 8">
    <name type="scientific">Agrobacterium tumefaciens</name>
    <dbReference type="NCBI Taxonomy" id="358"/>
    <lineage>
        <taxon>Bacteria</taxon>
        <taxon>Pseudomonadati</taxon>
        <taxon>Pseudomonadota</taxon>
        <taxon>Alphaproteobacteria</taxon>
        <taxon>Hyphomicrobiales</taxon>
        <taxon>Rhizobiaceae</taxon>
        <taxon>Rhizobium/Agrobacterium group</taxon>
        <taxon>Agrobacterium</taxon>
        <taxon>Agrobacterium tumefaciens complex</taxon>
    </lineage>
</organism>
<dbReference type="Gene3D" id="3.40.190.10">
    <property type="entry name" value="Periplasmic binding protein-like II"/>
    <property type="match status" value="2"/>
</dbReference>
<dbReference type="InterPro" id="IPR001188">
    <property type="entry name" value="Sperm_putr-bd"/>
</dbReference>
<evidence type="ECO:0000256" key="5">
    <source>
        <dbReference type="PIRNR" id="PIRNR019574"/>
    </source>
</evidence>
<evidence type="ECO:0000256" key="2">
    <source>
        <dbReference type="ARBA" id="ARBA00022448"/>
    </source>
</evidence>
<evidence type="ECO:0000313" key="7">
    <source>
        <dbReference type="EMBL" id="OAE48339.1"/>
    </source>
</evidence>
<dbReference type="Proteomes" id="UP000077098">
    <property type="component" value="Unassembled WGS sequence"/>
</dbReference>
<dbReference type="AlphaFoldDB" id="A0A176XH68"/>